<keyword evidence="3" id="KW-1185">Reference proteome</keyword>
<dbReference type="Proteomes" id="UP000647241">
    <property type="component" value="Unassembled WGS sequence"/>
</dbReference>
<reference evidence="2" key="2">
    <citation type="submission" date="2020-09" db="EMBL/GenBank/DDBJ databases">
        <authorList>
            <person name="Sun Q."/>
            <person name="Zhou Y."/>
        </authorList>
    </citation>
    <scope>NUCLEOTIDE SEQUENCE</scope>
    <source>
        <strain evidence="2">CGMCC 1.12997</strain>
    </source>
</reference>
<evidence type="ECO:0000256" key="1">
    <source>
        <dbReference type="SAM" id="Phobius"/>
    </source>
</evidence>
<keyword evidence="1" id="KW-0472">Membrane</keyword>
<name>A0A917H5D9_9BACT</name>
<feature type="transmembrane region" description="Helical" evidence="1">
    <location>
        <begin position="61"/>
        <end position="82"/>
    </location>
</feature>
<keyword evidence="1" id="KW-0812">Transmembrane</keyword>
<dbReference type="AlphaFoldDB" id="A0A917H5D9"/>
<dbReference type="RefSeq" id="WP_188552797.1">
    <property type="nucleotide sequence ID" value="NZ_BMGT01000001.1"/>
</dbReference>
<protein>
    <submittedName>
        <fullName evidence="2">Uncharacterized protein</fullName>
    </submittedName>
</protein>
<organism evidence="2 3">
    <name type="scientific">Edaphobacter dinghuensis</name>
    <dbReference type="NCBI Taxonomy" id="1560005"/>
    <lineage>
        <taxon>Bacteria</taxon>
        <taxon>Pseudomonadati</taxon>
        <taxon>Acidobacteriota</taxon>
        <taxon>Terriglobia</taxon>
        <taxon>Terriglobales</taxon>
        <taxon>Acidobacteriaceae</taxon>
        <taxon>Edaphobacter</taxon>
    </lineage>
</organism>
<feature type="transmembrane region" description="Helical" evidence="1">
    <location>
        <begin position="88"/>
        <end position="105"/>
    </location>
</feature>
<feature type="transmembrane region" description="Helical" evidence="1">
    <location>
        <begin position="192"/>
        <end position="218"/>
    </location>
</feature>
<evidence type="ECO:0000313" key="3">
    <source>
        <dbReference type="Proteomes" id="UP000647241"/>
    </source>
</evidence>
<accession>A0A917H5D9</accession>
<keyword evidence="1" id="KW-1133">Transmembrane helix</keyword>
<reference evidence="2" key="1">
    <citation type="journal article" date="2014" name="Int. J. Syst. Evol. Microbiol.">
        <title>Complete genome sequence of Corynebacterium casei LMG S-19264T (=DSM 44701T), isolated from a smear-ripened cheese.</title>
        <authorList>
            <consortium name="US DOE Joint Genome Institute (JGI-PGF)"/>
            <person name="Walter F."/>
            <person name="Albersmeier A."/>
            <person name="Kalinowski J."/>
            <person name="Ruckert C."/>
        </authorList>
    </citation>
    <scope>NUCLEOTIDE SEQUENCE</scope>
    <source>
        <strain evidence="2">CGMCC 1.12997</strain>
    </source>
</reference>
<sequence length="226" mass="23863">MREFCHRCGGELSGDVLSPFCPHCGAPQIYLLDYEQPAEPGKNTTGAAPPPMPRQIEWKTAIRCALLVAGIAAVLTLVAARFESISPLSWLWTVSGSLITLALYQKRRPQAGMDAGIGARIGVVVGVVLIGSLAVAMAAGGLIARYLLHNMAGFDAQLTQQLHLQVEHALATNPEAKSMQGYLYSPEFRAGMMLAGFGLVSGILLVLSTVGGAVGGLLRTRHKVSA</sequence>
<evidence type="ECO:0000313" key="2">
    <source>
        <dbReference type="EMBL" id="GGG68205.1"/>
    </source>
</evidence>
<feature type="transmembrane region" description="Helical" evidence="1">
    <location>
        <begin position="117"/>
        <end position="144"/>
    </location>
</feature>
<dbReference type="EMBL" id="BMGT01000001">
    <property type="protein sequence ID" value="GGG68205.1"/>
    <property type="molecule type" value="Genomic_DNA"/>
</dbReference>
<comment type="caution">
    <text evidence="2">The sequence shown here is derived from an EMBL/GenBank/DDBJ whole genome shotgun (WGS) entry which is preliminary data.</text>
</comment>
<proteinExistence type="predicted"/>
<gene>
    <name evidence="2" type="ORF">GCM10011585_07690</name>
</gene>